<evidence type="ECO:0000259" key="8">
    <source>
        <dbReference type="PROSITE" id="PS51534"/>
    </source>
</evidence>
<dbReference type="Proteomes" id="UP000694545">
    <property type="component" value="Unplaced"/>
</dbReference>
<accession>A0A8D2LIX1</accession>
<dbReference type="OMA" id="ESCAILI"/>
<proteinExistence type="predicted"/>
<comment type="subcellular location">
    <subcellularLocation>
        <location evidence="1">Membrane</location>
        <topology evidence="1">Single-pass type I membrane protein</topology>
    </subcellularLocation>
</comment>
<keyword evidence="6" id="KW-0675">Receptor</keyword>
<keyword evidence="3" id="KW-0732">Signal</keyword>
<evidence type="ECO:0000256" key="4">
    <source>
        <dbReference type="ARBA" id="ARBA00022989"/>
    </source>
</evidence>
<evidence type="ECO:0000256" key="6">
    <source>
        <dbReference type="ARBA" id="ARBA00023170"/>
    </source>
</evidence>
<protein>
    <recommendedName>
        <fullName evidence="8">SEFIR domain-containing protein</fullName>
    </recommendedName>
</protein>
<dbReference type="Ensembl" id="ENSVKKT00000023336.1">
    <property type="protein sequence ID" value="ENSVKKP00000022772.1"/>
    <property type="gene ID" value="ENSVKKG00000015132.1"/>
</dbReference>
<evidence type="ECO:0000256" key="3">
    <source>
        <dbReference type="ARBA" id="ARBA00022729"/>
    </source>
</evidence>
<evidence type="ECO:0000256" key="7">
    <source>
        <dbReference type="ARBA" id="ARBA00023180"/>
    </source>
</evidence>
<dbReference type="Gene3D" id="3.40.50.11530">
    <property type="match status" value="1"/>
</dbReference>
<evidence type="ECO:0000256" key="1">
    <source>
        <dbReference type="ARBA" id="ARBA00004479"/>
    </source>
</evidence>
<dbReference type="Pfam" id="PF08357">
    <property type="entry name" value="SEFIR"/>
    <property type="match status" value="1"/>
</dbReference>
<keyword evidence="10" id="KW-1185">Reference proteome</keyword>
<evidence type="ECO:0000256" key="2">
    <source>
        <dbReference type="ARBA" id="ARBA00022692"/>
    </source>
</evidence>
<evidence type="ECO:0000313" key="9">
    <source>
        <dbReference type="Ensembl" id="ENSVKKP00000022772.1"/>
    </source>
</evidence>
<evidence type="ECO:0000313" key="10">
    <source>
        <dbReference type="Proteomes" id="UP000694545"/>
    </source>
</evidence>
<dbReference type="PANTHER" id="PTHR15583:SF5">
    <property type="entry name" value="INTERLEUKIN-17 RECEPTOR E"/>
    <property type="match status" value="1"/>
</dbReference>
<dbReference type="InterPro" id="IPR013568">
    <property type="entry name" value="SEFIR_dom"/>
</dbReference>
<evidence type="ECO:0000256" key="5">
    <source>
        <dbReference type="ARBA" id="ARBA00023136"/>
    </source>
</evidence>
<dbReference type="GO" id="GO:0030368">
    <property type="term" value="F:interleukin-17 receptor activity"/>
    <property type="evidence" value="ECO:0007669"/>
    <property type="project" value="InterPro"/>
</dbReference>
<feature type="domain" description="SEFIR" evidence="8">
    <location>
        <begin position="34"/>
        <end position="191"/>
    </location>
</feature>
<dbReference type="GO" id="GO:0016020">
    <property type="term" value="C:membrane"/>
    <property type="evidence" value="ECO:0007669"/>
    <property type="project" value="UniProtKB-SubCell"/>
</dbReference>
<keyword evidence="7" id="KW-0325">Glycoprotein</keyword>
<dbReference type="PANTHER" id="PTHR15583">
    <property type="entry name" value="INTERLEUKIN-17 RECEPTOR"/>
    <property type="match status" value="1"/>
</dbReference>
<dbReference type="PROSITE" id="PS51534">
    <property type="entry name" value="SEFIR"/>
    <property type="match status" value="1"/>
</dbReference>
<dbReference type="AlphaFoldDB" id="A0A8D2LIX1"/>
<dbReference type="InterPro" id="IPR039465">
    <property type="entry name" value="IL-17_rcpt-like"/>
</dbReference>
<reference evidence="9" key="2">
    <citation type="submission" date="2025-09" db="UniProtKB">
        <authorList>
            <consortium name="Ensembl"/>
        </authorList>
    </citation>
    <scope>IDENTIFICATION</scope>
</reference>
<organism evidence="9 10">
    <name type="scientific">Varanus komodoensis</name>
    <name type="common">Komodo dragon</name>
    <dbReference type="NCBI Taxonomy" id="61221"/>
    <lineage>
        <taxon>Eukaryota</taxon>
        <taxon>Metazoa</taxon>
        <taxon>Chordata</taxon>
        <taxon>Craniata</taxon>
        <taxon>Vertebrata</taxon>
        <taxon>Euteleostomi</taxon>
        <taxon>Lepidosauria</taxon>
        <taxon>Squamata</taxon>
        <taxon>Bifurcata</taxon>
        <taxon>Unidentata</taxon>
        <taxon>Episquamata</taxon>
        <taxon>Toxicofera</taxon>
        <taxon>Anguimorpha</taxon>
        <taxon>Paleoanguimorpha</taxon>
        <taxon>Varanoidea</taxon>
        <taxon>Varanidae</taxon>
        <taxon>Varanus</taxon>
    </lineage>
</organism>
<keyword evidence="2" id="KW-0812">Transmembrane</keyword>
<sequence length="247" mass="27407">MEMEGIWWNEATPNTLAEVSFFLLFPDIPRKRCSRPILLIYSPDSEEHKQLVCAFAALLHSALGCPVLLDLWELGHVGRLGILPWMYAQREHVGREHGQVLLLWSAGSAHAYGLWQGKASRDGGKAPESHDLFGAAMACLQGELQCASGTVQQSDWVIAYFSKLCGRRDIPHALRFLPRYRLPQELPGLKQARVTGRLTSMLKESCAILILYLSRVVRATLPSSAVTWRAAFWGTNAVQAPGKGLTT</sequence>
<keyword evidence="5" id="KW-0472">Membrane</keyword>
<name>A0A8D2LIX1_VARKO</name>
<reference evidence="9" key="1">
    <citation type="submission" date="2025-08" db="UniProtKB">
        <authorList>
            <consortium name="Ensembl"/>
        </authorList>
    </citation>
    <scope>IDENTIFICATION</scope>
</reference>
<keyword evidence="4" id="KW-1133">Transmembrane helix</keyword>